<reference evidence="1" key="2">
    <citation type="journal article" date="2015" name="Fish Shellfish Immunol.">
        <title>Early steps in the European eel (Anguilla anguilla)-Vibrio vulnificus interaction in the gills: Role of the RtxA13 toxin.</title>
        <authorList>
            <person name="Callol A."/>
            <person name="Pajuelo D."/>
            <person name="Ebbesson L."/>
            <person name="Teles M."/>
            <person name="MacKenzie S."/>
            <person name="Amaro C."/>
        </authorList>
    </citation>
    <scope>NUCLEOTIDE SEQUENCE</scope>
</reference>
<reference evidence="1" key="1">
    <citation type="submission" date="2014-11" db="EMBL/GenBank/DDBJ databases">
        <authorList>
            <person name="Amaro Gonzalez C."/>
        </authorList>
    </citation>
    <scope>NUCLEOTIDE SEQUENCE</scope>
</reference>
<protein>
    <submittedName>
        <fullName evidence="1">Uncharacterized protein</fullName>
    </submittedName>
</protein>
<organism evidence="1">
    <name type="scientific">Anguilla anguilla</name>
    <name type="common">European freshwater eel</name>
    <name type="synonym">Muraena anguilla</name>
    <dbReference type="NCBI Taxonomy" id="7936"/>
    <lineage>
        <taxon>Eukaryota</taxon>
        <taxon>Metazoa</taxon>
        <taxon>Chordata</taxon>
        <taxon>Craniata</taxon>
        <taxon>Vertebrata</taxon>
        <taxon>Euteleostomi</taxon>
        <taxon>Actinopterygii</taxon>
        <taxon>Neopterygii</taxon>
        <taxon>Teleostei</taxon>
        <taxon>Anguilliformes</taxon>
        <taxon>Anguillidae</taxon>
        <taxon>Anguilla</taxon>
    </lineage>
</organism>
<name>A0A0E9STC7_ANGAN</name>
<accession>A0A0E9STC7</accession>
<dbReference type="AlphaFoldDB" id="A0A0E9STC7"/>
<dbReference type="EMBL" id="GBXM01064814">
    <property type="protein sequence ID" value="JAH43763.1"/>
    <property type="molecule type" value="Transcribed_RNA"/>
</dbReference>
<proteinExistence type="predicted"/>
<sequence length="104" mass="11171">MPIQSSSYSLSASWVLSSVAVQQGPVLHANRRGRSTLFRGGGITAVLHCRVRRSLPFCSETVSSLARSYFLLAAFGCLELVCKTESSWCTLCQTPVGALSVFLG</sequence>
<evidence type="ECO:0000313" key="1">
    <source>
        <dbReference type="EMBL" id="JAH43763.1"/>
    </source>
</evidence>